<evidence type="ECO:0000256" key="10">
    <source>
        <dbReference type="ARBA" id="ARBA00047929"/>
    </source>
</evidence>
<sequence length="435" mass="48233">MLDIKQIRAEMDAVEAALKKRGDGWDLDAFRTLEAEKRGVQTETESLQAKRNALSKEVGKRKAAKEDASDLFEEMKQVGPRLKELEGRLKEMDLQVQEILAQLPNLPHESVPVGADESDNVEVRRWAPATGLVESGGVDPDPLAFEAKNHWDLGEALGILDFEAGASVAGSRFTVFKGMGARLSRALANFMLDLHTSEHGYQEILPPVMTNSDCLFGTGQLPKFEEDLFKARNDDYYLIPTAEVPVTNLVREQIVEGDQLPMRMAAWTNCFRREAGSAGKDTRGLIRQHQFDKVEMVQISHPDKSYEALEQLTGHAENVLQKLGLPYRTVVLCSGDMGFGAAKTYDLEVWLPGQGQYREISSCSNTEAFQARRMKARFRNGPKDKPAFVHTLNGSGVAVGRALVAVLENYQQEDGSVVIPEVLRPYMGGLEVLKA</sequence>
<keyword evidence="5 12" id="KW-0436">Ligase</keyword>
<name>A0A1S7LFL4_MAGMO</name>
<evidence type="ECO:0000256" key="1">
    <source>
        <dbReference type="ARBA" id="ARBA00004496"/>
    </source>
</evidence>
<feature type="binding site" evidence="12 13">
    <location>
        <position position="295"/>
    </location>
    <ligand>
        <name>L-serine</name>
        <dbReference type="ChEBI" id="CHEBI:33384"/>
    </ligand>
</feature>
<evidence type="ECO:0000256" key="7">
    <source>
        <dbReference type="ARBA" id="ARBA00022840"/>
    </source>
</evidence>
<evidence type="ECO:0000256" key="12">
    <source>
        <dbReference type="HAMAP-Rule" id="MF_00176"/>
    </source>
</evidence>
<dbReference type="PRINTS" id="PR00981">
    <property type="entry name" value="TRNASYNTHSER"/>
</dbReference>
<feature type="binding site" evidence="13">
    <location>
        <position position="241"/>
    </location>
    <ligand>
        <name>L-serine</name>
        <dbReference type="ChEBI" id="CHEBI:33384"/>
    </ligand>
</feature>
<feature type="region of interest" description="Disordered" evidence="15">
    <location>
        <begin position="38"/>
        <end position="67"/>
    </location>
</feature>
<keyword evidence="8 12" id="KW-0648">Protein biosynthesis</keyword>
<evidence type="ECO:0000259" key="16">
    <source>
        <dbReference type="PROSITE" id="PS50862"/>
    </source>
</evidence>
<dbReference type="InterPro" id="IPR002314">
    <property type="entry name" value="aa-tRNA-synt_IIb"/>
</dbReference>
<keyword evidence="7 12" id="KW-0067">ATP-binding</keyword>
<evidence type="ECO:0000256" key="8">
    <source>
        <dbReference type="ARBA" id="ARBA00022917"/>
    </source>
</evidence>
<dbReference type="UniPathway" id="UPA00906">
    <property type="reaction ID" value="UER00895"/>
</dbReference>
<organism evidence="17">
    <name type="scientific">Magnetococcus massalia (strain MO-1)</name>
    <dbReference type="NCBI Taxonomy" id="451514"/>
    <lineage>
        <taxon>Bacteria</taxon>
        <taxon>Pseudomonadati</taxon>
        <taxon>Pseudomonadota</taxon>
        <taxon>Magnetococcia</taxon>
        <taxon>Magnetococcales</taxon>
        <taxon>Magnetococcaceae</taxon>
        <taxon>Magnetococcus</taxon>
    </lineage>
</organism>
<comment type="similarity">
    <text evidence="3 12">Belongs to the class-II aminoacyl-tRNA synthetase family. Type-1 seryl-tRNA synthetase subfamily.</text>
</comment>
<comment type="catalytic activity">
    <reaction evidence="11 12">
        <text>tRNA(Ser) + L-serine + ATP = L-seryl-tRNA(Ser) + AMP + diphosphate + H(+)</text>
        <dbReference type="Rhea" id="RHEA:12292"/>
        <dbReference type="Rhea" id="RHEA-COMP:9669"/>
        <dbReference type="Rhea" id="RHEA-COMP:9703"/>
        <dbReference type="ChEBI" id="CHEBI:15378"/>
        <dbReference type="ChEBI" id="CHEBI:30616"/>
        <dbReference type="ChEBI" id="CHEBI:33019"/>
        <dbReference type="ChEBI" id="CHEBI:33384"/>
        <dbReference type="ChEBI" id="CHEBI:78442"/>
        <dbReference type="ChEBI" id="CHEBI:78533"/>
        <dbReference type="ChEBI" id="CHEBI:456215"/>
        <dbReference type="EC" id="6.1.1.11"/>
    </reaction>
</comment>
<dbReference type="HAMAP" id="MF_00176">
    <property type="entry name" value="Ser_tRNA_synth_type1"/>
    <property type="match status" value="1"/>
</dbReference>
<feature type="binding site" evidence="12 14">
    <location>
        <begin position="272"/>
        <end position="274"/>
    </location>
    <ligand>
        <name>ATP</name>
        <dbReference type="ChEBI" id="CHEBI:30616"/>
    </ligand>
</feature>
<dbReference type="EMBL" id="LO017727">
    <property type="protein sequence ID" value="CRH04884.1"/>
    <property type="molecule type" value="Genomic_DNA"/>
</dbReference>
<dbReference type="InterPro" id="IPR002317">
    <property type="entry name" value="Ser-tRNA-ligase_type_1"/>
</dbReference>
<dbReference type="InterPro" id="IPR033729">
    <property type="entry name" value="SerRS_core"/>
</dbReference>
<proteinExistence type="inferred from homology"/>
<reference evidence="17" key="1">
    <citation type="submission" date="2015-04" db="EMBL/GenBank/DDBJ databases">
        <authorList>
            <person name="Syromyatnikov M.Y."/>
            <person name="Popov V.N."/>
        </authorList>
    </citation>
    <scope>NUCLEOTIDE SEQUENCE</scope>
    <source>
        <strain evidence="17">MO-1</strain>
    </source>
</reference>
<evidence type="ECO:0000256" key="14">
    <source>
        <dbReference type="PIRSR" id="PIRSR001529-2"/>
    </source>
</evidence>
<evidence type="ECO:0000256" key="9">
    <source>
        <dbReference type="ARBA" id="ARBA00023146"/>
    </source>
</evidence>
<dbReference type="GO" id="GO:0016260">
    <property type="term" value="P:selenocysteine biosynthetic process"/>
    <property type="evidence" value="ECO:0007669"/>
    <property type="project" value="UniProtKB-UniRule"/>
</dbReference>
<dbReference type="PANTHER" id="PTHR43697">
    <property type="entry name" value="SERYL-TRNA SYNTHETASE"/>
    <property type="match status" value="1"/>
</dbReference>
<evidence type="ECO:0000256" key="4">
    <source>
        <dbReference type="ARBA" id="ARBA00022490"/>
    </source>
</evidence>
<dbReference type="Gene3D" id="1.10.287.40">
    <property type="entry name" value="Serine-tRNA synthetase, tRNA binding domain"/>
    <property type="match status" value="1"/>
</dbReference>
<dbReference type="GO" id="GO:0006434">
    <property type="term" value="P:seryl-tRNA aminoacylation"/>
    <property type="evidence" value="ECO:0007669"/>
    <property type="project" value="UniProtKB-UniRule"/>
</dbReference>
<feature type="domain" description="Aminoacyl-transfer RNA synthetases class-II family profile" evidence="16">
    <location>
        <begin position="182"/>
        <end position="420"/>
    </location>
</feature>
<accession>A0A1S7LFL4</accession>
<dbReference type="InterPro" id="IPR045864">
    <property type="entry name" value="aa-tRNA-synth_II/BPL/LPL"/>
</dbReference>
<dbReference type="NCBIfam" id="TIGR00414">
    <property type="entry name" value="serS"/>
    <property type="match status" value="1"/>
</dbReference>
<evidence type="ECO:0000256" key="13">
    <source>
        <dbReference type="PIRSR" id="PIRSR001529-1"/>
    </source>
</evidence>
<comment type="domain">
    <text evidence="12">Consists of two distinct domains, a catalytic core and a N-terminal extension that is involved in tRNA binding.</text>
</comment>
<feature type="compositionally biased region" description="Basic and acidic residues" evidence="15">
    <location>
        <begin position="57"/>
        <end position="67"/>
    </location>
</feature>
<dbReference type="GO" id="GO:0004828">
    <property type="term" value="F:serine-tRNA ligase activity"/>
    <property type="evidence" value="ECO:0007669"/>
    <property type="project" value="UniProtKB-UniRule"/>
</dbReference>
<protein>
    <recommendedName>
        <fullName evidence="12">Serine--tRNA ligase</fullName>
        <ecNumber evidence="12">6.1.1.11</ecNumber>
    </recommendedName>
    <alternativeName>
        <fullName evidence="12">Seryl-tRNA synthetase</fullName>
        <shortName evidence="12">SerRS</shortName>
    </alternativeName>
    <alternativeName>
        <fullName evidence="12">Seryl-tRNA(Ser/Sec) synthetase</fullName>
    </alternativeName>
</protein>
<evidence type="ECO:0000256" key="2">
    <source>
        <dbReference type="ARBA" id="ARBA00005045"/>
    </source>
</evidence>
<dbReference type="SUPFAM" id="SSF46589">
    <property type="entry name" value="tRNA-binding arm"/>
    <property type="match status" value="1"/>
</dbReference>
<dbReference type="SUPFAM" id="SSF55681">
    <property type="entry name" value="Class II aaRS and biotin synthetases"/>
    <property type="match status" value="1"/>
</dbReference>
<comment type="function">
    <text evidence="12">Catalyzes the attachment of serine to tRNA(Ser). Is also able to aminoacylate tRNA(Sec) with serine, to form the misacylated tRNA L-seryl-tRNA(Sec), which will be further converted into selenocysteinyl-tRNA(Sec).</text>
</comment>
<dbReference type="InterPro" id="IPR042103">
    <property type="entry name" value="SerRS_1_N_sf"/>
</dbReference>
<evidence type="ECO:0000313" key="17">
    <source>
        <dbReference type="EMBL" id="CRH04884.1"/>
    </source>
</evidence>
<feature type="binding site" evidence="12">
    <location>
        <position position="395"/>
    </location>
    <ligand>
        <name>L-serine</name>
        <dbReference type="ChEBI" id="CHEBI:33384"/>
    </ligand>
</feature>
<comment type="subcellular location">
    <subcellularLocation>
        <location evidence="1 12">Cytoplasm</location>
    </subcellularLocation>
</comment>
<dbReference type="Pfam" id="PF02403">
    <property type="entry name" value="Seryl_tRNA_N"/>
    <property type="match status" value="1"/>
</dbReference>
<dbReference type="InterPro" id="IPR006195">
    <property type="entry name" value="aa-tRNA-synth_II"/>
</dbReference>
<dbReference type="CDD" id="cd00770">
    <property type="entry name" value="SerRS_core"/>
    <property type="match status" value="1"/>
</dbReference>
<dbReference type="AlphaFoldDB" id="A0A1S7LFL4"/>
<evidence type="ECO:0000256" key="3">
    <source>
        <dbReference type="ARBA" id="ARBA00010728"/>
    </source>
</evidence>
<evidence type="ECO:0000256" key="15">
    <source>
        <dbReference type="SAM" id="MobiDB-lite"/>
    </source>
</evidence>
<dbReference type="PROSITE" id="PS50862">
    <property type="entry name" value="AA_TRNA_LIGASE_II"/>
    <property type="match status" value="1"/>
</dbReference>
<feature type="binding site" evidence="12">
    <location>
        <begin position="241"/>
        <end position="243"/>
    </location>
    <ligand>
        <name>L-serine</name>
        <dbReference type="ChEBI" id="CHEBI:33384"/>
    </ligand>
</feature>
<evidence type="ECO:0000256" key="6">
    <source>
        <dbReference type="ARBA" id="ARBA00022741"/>
    </source>
</evidence>
<keyword evidence="9 12" id="KW-0030">Aminoacyl-tRNA synthetase</keyword>
<comment type="pathway">
    <text evidence="2 12">Aminoacyl-tRNA biosynthesis; selenocysteinyl-tRNA(Sec) biosynthesis; L-seryl-tRNA(Sec) from L-serine and tRNA(Sec): step 1/1.</text>
</comment>
<keyword evidence="4 12" id="KW-0963">Cytoplasm</keyword>
<feature type="binding site" evidence="13">
    <location>
        <position position="272"/>
    </location>
    <ligand>
        <name>L-serine</name>
        <dbReference type="ChEBI" id="CHEBI:33384"/>
    </ligand>
</feature>
<dbReference type="EC" id="6.1.1.11" evidence="12"/>
<dbReference type="PIRSF" id="PIRSF001529">
    <property type="entry name" value="Ser-tRNA-synth_IIa"/>
    <property type="match status" value="1"/>
</dbReference>
<comment type="caution">
    <text evidence="12">Lacks conserved residue(s) required for the propagation of feature annotation.</text>
</comment>
<feature type="binding site" evidence="12 14">
    <location>
        <begin position="359"/>
        <end position="362"/>
    </location>
    <ligand>
        <name>ATP</name>
        <dbReference type="ChEBI" id="CHEBI:30616"/>
    </ligand>
</feature>
<dbReference type="Gene3D" id="3.30.930.10">
    <property type="entry name" value="Bira Bifunctional Protein, Domain 2"/>
    <property type="match status" value="1"/>
</dbReference>
<dbReference type="GO" id="GO:0005737">
    <property type="term" value="C:cytoplasm"/>
    <property type="evidence" value="ECO:0007669"/>
    <property type="project" value="UniProtKB-SubCell"/>
</dbReference>
<dbReference type="GO" id="GO:0005524">
    <property type="term" value="F:ATP binding"/>
    <property type="evidence" value="ECO:0007669"/>
    <property type="project" value="UniProtKB-UniRule"/>
</dbReference>
<feature type="binding site" evidence="13">
    <location>
        <position position="393"/>
    </location>
    <ligand>
        <name>L-serine</name>
        <dbReference type="ChEBI" id="CHEBI:33384"/>
    </ligand>
</feature>
<comment type="catalytic activity">
    <reaction evidence="10 12">
        <text>tRNA(Sec) + L-serine + ATP = L-seryl-tRNA(Sec) + AMP + diphosphate + H(+)</text>
        <dbReference type="Rhea" id="RHEA:42580"/>
        <dbReference type="Rhea" id="RHEA-COMP:9742"/>
        <dbReference type="Rhea" id="RHEA-COMP:10128"/>
        <dbReference type="ChEBI" id="CHEBI:15378"/>
        <dbReference type="ChEBI" id="CHEBI:30616"/>
        <dbReference type="ChEBI" id="CHEBI:33019"/>
        <dbReference type="ChEBI" id="CHEBI:33384"/>
        <dbReference type="ChEBI" id="CHEBI:78442"/>
        <dbReference type="ChEBI" id="CHEBI:78533"/>
        <dbReference type="ChEBI" id="CHEBI:456215"/>
        <dbReference type="EC" id="6.1.1.11"/>
    </reaction>
</comment>
<dbReference type="InterPro" id="IPR015866">
    <property type="entry name" value="Ser-tRNA-synth_1_N"/>
</dbReference>
<evidence type="ECO:0000256" key="11">
    <source>
        <dbReference type="ARBA" id="ARBA00048823"/>
    </source>
</evidence>
<dbReference type="PANTHER" id="PTHR43697:SF1">
    <property type="entry name" value="SERINE--TRNA LIGASE"/>
    <property type="match status" value="1"/>
</dbReference>
<keyword evidence="6 12" id="KW-0547">Nucleotide-binding</keyword>
<gene>
    <name evidence="12 17" type="primary">serS</name>
    <name evidence="17" type="ORF">MAGMO_0680</name>
</gene>
<dbReference type="Pfam" id="PF00587">
    <property type="entry name" value="tRNA-synt_2b"/>
    <property type="match status" value="1"/>
</dbReference>
<dbReference type="InterPro" id="IPR010978">
    <property type="entry name" value="tRNA-bd_arm"/>
</dbReference>
<comment type="subunit">
    <text evidence="12">Homodimer. The tRNA molecule binds across the dimer.</text>
</comment>
<evidence type="ECO:0000256" key="5">
    <source>
        <dbReference type="ARBA" id="ARBA00022598"/>
    </source>
</evidence>